<name>X1C643_9ZZZZ</name>
<keyword evidence="1" id="KW-1133">Transmembrane helix</keyword>
<protein>
    <submittedName>
        <fullName evidence="2">Uncharacterized protein</fullName>
    </submittedName>
</protein>
<accession>X1C643</accession>
<feature type="transmembrane region" description="Helical" evidence="1">
    <location>
        <begin position="65"/>
        <end position="85"/>
    </location>
</feature>
<evidence type="ECO:0000313" key="2">
    <source>
        <dbReference type="EMBL" id="GAG91873.1"/>
    </source>
</evidence>
<dbReference type="EMBL" id="BART01026006">
    <property type="protein sequence ID" value="GAG91873.1"/>
    <property type="molecule type" value="Genomic_DNA"/>
</dbReference>
<dbReference type="AlphaFoldDB" id="X1C643"/>
<sequence length="114" mass="13654">MIKEEKLEEIIELCWFLIKIFIVIFICIALITITFLSLAIIGKVYDYETAMGLQKVIRLIYNGNFYFILIFAMVGLIAQLLIFLLKKDKIWREKKKKDFERFVEGIIKKSRRKR</sequence>
<evidence type="ECO:0000256" key="1">
    <source>
        <dbReference type="SAM" id="Phobius"/>
    </source>
</evidence>
<reference evidence="2" key="1">
    <citation type="journal article" date="2014" name="Front. Microbiol.">
        <title>High frequency of phylogenetically diverse reductive dehalogenase-homologous genes in deep subseafloor sedimentary metagenomes.</title>
        <authorList>
            <person name="Kawai M."/>
            <person name="Futagami T."/>
            <person name="Toyoda A."/>
            <person name="Takaki Y."/>
            <person name="Nishi S."/>
            <person name="Hori S."/>
            <person name="Arai W."/>
            <person name="Tsubouchi T."/>
            <person name="Morono Y."/>
            <person name="Uchiyama I."/>
            <person name="Ito T."/>
            <person name="Fujiyama A."/>
            <person name="Inagaki F."/>
            <person name="Takami H."/>
        </authorList>
    </citation>
    <scope>NUCLEOTIDE SEQUENCE</scope>
    <source>
        <strain evidence="2">Expedition CK06-06</strain>
    </source>
</reference>
<keyword evidence="1" id="KW-0472">Membrane</keyword>
<feature type="transmembrane region" description="Helical" evidence="1">
    <location>
        <begin position="20"/>
        <end position="45"/>
    </location>
</feature>
<organism evidence="2">
    <name type="scientific">marine sediment metagenome</name>
    <dbReference type="NCBI Taxonomy" id="412755"/>
    <lineage>
        <taxon>unclassified sequences</taxon>
        <taxon>metagenomes</taxon>
        <taxon>ecological metagenomes</taxon>
    </lineage>
</organism>
<gene>
    <name evidence="2" type="ORF">S01H4_46519</name>
</gene>
<comment type="caution">
    <text evidence="2">The sequence shown here is derived from an EMBL/GenBank/DDBJ whole genome shotgun (WGS) entry which is preliminary data.</text>
</comment>
<keyword evidence="1" id="KW-0812">Transmembrane</keyword>
<proteinExistence type="predicted"/>